<keyword evidence="2" id="KW-0732">Signal</keyword>
<organism evidence="3 4">
    <name type="scientific">Pollutimonas bauzanensis</name>
    <dbReference type="NCBI Taxonomy" id="658167"/>
    <lineage>
        <taxon>Bacteria</taxon>
        <taxon>Pseudomonadati</taxon>
        <taxon>Pseudomonadota</taxon>
        <taxon>Betaproteobacteria</taxon>
        <taxon>Burkholderiales</taxon>
        <taxon>Alcaligenaceae</taxon>
        <taxon>Pollutimonas</taxon>
    </lineage>
</organism>
<feature type="chain" id="PRO_5013177850" description="Glycine zipper 2TM domain-containing protein" evidence="2">
    <location>
        <begin position="27"/>
        <end position="109"/>
    </location>
</feature>
<dbReference type="EMBL" id="FQXE01000001">
    <property type="protein sequence ID" value="SHG78541.1"/>
    <property type="molecule type" value="Genomic_DNA"/>
</dbReference>
<evidence type="ECO:0000313" key="3">
    <source>
        <dbReference type="EMBL" id="SHG78541.1"/>
    </source>
</evidence>
<dbReference type="STRING" id="658167.SAMN04488135_101265"/>
<sequence length="109" mass="11410">MKLPLNLAQFAIAGLMALAVATSASAADRKTTNTLLGAGLGAVAGAVLTQGDPLLTLGGAAAGGLLGNVLTEDRGRSGWKQGGARPRVERRQVAQRYRHDRRDRGLRHR</sequence>
<accession>A0A1M5MMP5</accession>
<gene>
    <name evidence="3" type="ORF">SAMN04488135_101265</name>
</gene>
<protein>
    <recommendedName>
        <fullName evidence="5">Glycine zipper 2TM domain-containing protein</fullName>
    </recommendedName>
</protein>
<feature type="signal peptide" evidence="2">
    <location>
        <begin position="1"/>
        <end position="26"/>
    </location>
</feature>
<evidence type="ECO:0000256" key="1">
    <source>
        <dbReference type="SAM" id="MobiDB-lite"/>
    </source>
</evidence>
<reference evidence="3 4" key="1">
    <citation type="submission" date="2016-11" db="EMBL/GenBank/DDBJ databases">
        <authorList>
            <person name="Jaros S."/>
            <person name="Januszkiewicz K."/>
            <person name="Wedrychowicz H."/>
        </authorList>
    </citation>
    <scope>NUCLEOTIDE SEQUENCE [LARGE SCALE GENOMIC DNA]</scope>
    <source>
        <strain evidence="3 4">CGMCC 1.10190</strain>
    </source>
</reference>
<keyword evidence="4" id="KW-1185">Reference proteome</keyword>
<evidence type="ECO:0000256" key="2">
    <source>
        <dbReference type="SAM" id="SignalP"/>
    </source>
</evidence>
<dbReference type="AlphaFoldDB" id="A0A1M5MMP5"/>
<evidence type="ECO:0000313" key="4">
    <source>
        <dbReference type="Proteomes" id="UP000184226"/>
    </source>
</evidence>
<dbReference type="Proteomes" id="UP000184226">
    <property type="component" value="Unassembled WGS sequence"/>
</dbReference>
<feature type="region of interest" description="Disordered" evidence="1">
    <location>
        <begin position="75"/>
        <end position="109"/>
    </location>
</feature>
<proteinExistence type="predicted"/>
<evidence type="ECO:0008006" key="5">
    <source>
        <dbReference type="Google" id="ProtNLM"/>
    </source>
</evidence>
<dbReference type="RefSeq" id="WP_143160837.1">
    <property type="nucleotide sequence ID" value="NZ_FQXE01000001.1"/>
</dbReference>
<name>A0A1M5MMP5_9BURK</name>
<feature type="compositionally biased region" description="Basic residues" evidence="1">
    <location>
        <begin position="96"/>
        <end position="109"/>
    </location>
</feature>